<dbReference type="GO" id="GO:0005634">
    <property type="term" value="C:nucleus"/>
    <property type="evidence" value="ECO:0007669"/>
    <property type="project" value="TreeGrafter"/>
</dbReference>
<evidence type="ECO:0000256" key="4">
    <source>
        <dbReference type="ARBA" id="ARBA00022723"/>
    </source>
</evidence>
<evidence type="ECO:0000256" key="6">
    <source>
        <dbReference type="ARBA" id="ARBA00023054"/>
    </source>
</evidence>
<dbReference type="Gene3D" id="3.40.50.300">
    <property type="entry name" value="P-loop containing nucleotide triphosphate hydrolases"/>
    <property type="match status" value="1"/>
</dbReference>
<dbReference type="PANTHER" id="PTHR45916">
    <property type="entry name" value="STRUCTURAL MAINTENANCE OF CHROMOSOMES PROTEIN 5"/>
    <property type="match status" value="1"/>
</dbReference>
<feature type="domain" description="Cytochrome b5 heme-binding" evidence="8">
    <location>
        <begin position="362"/>
        <end position="438"/>
    </location>
</feature>
<evidence type="ECO:0000256" key="2">
    <source>
        <dbReference type="ARBA" id="ARBA00018687"/>
    </source>
</evidence>
<comment type="caution">
    <text evidence="9">The sequence shown here is derived from an EMBL/GenBank/DDBJ whole genome shotgun (WGS) entry which is preliminary data.</text>
</comment>
<accession>G7DV69</accession>
<dbReference type="InterPro" id="IPR036400">
    <property type="entry name" value="Cyt_B5-like_heme/steroid_sf"/>
</dbReference>
<dbReference type="Gene3D" id="3.10.120.10">
    <property type="entry name" value="Cytochrome b5-like heme/steroid binding domain"/>
    <property type="match status" value="1"/>
</dbReference>
<comment type="similarity">
    <text evidence="1">Belongs to the SMC family. SMC5 subfamily.</text>
</comment>
<dbReference type="STRING" id="764103.G7DV69"/>
<dbReference type="PROSITE" id="PS50255">
    <property type="entry name" value="CYTOCHROME_B5_2"/>
    <property type="match status" value="1"/>
</dbReference>
<name>G7DV69_MIXOS</name>
<dbReference type="GO" id="GO:0003697">
    <property type="term" value="F:single-stranded DNA binding"/>
    <property type="evidence" value="ECO:0007669"/>
    <property type="project" value="TreeGrafter"/>
</dbReference>
<dbReference type="InterPro" id="IPR018506">
    <property type="entry name" value="Cyt_B5_heme-BS"/>
</dbReference>
<gene>
    <name evidence="9" type="primary">Mo01131</name>
    <name evidence="9" type="ORF">E5Q_01131</name>
</gene>
<organism evidence="9 10">
    <name type="scientific">Mixia osmundae (strain CBS 9802 / IAM 14324 / JCM 22182 / KY 12970)</name>
    <dbReference type="NCBI Taxonomy" id="764103"/>
    <lineage>
        <taxon>Eukaryota</taxon>
        <taxon>Fungi</taxon>
        <taxon>Dikarya</taxon>
        <taxon>Basidiomycota</taxon>
        <taxon>Pucciniomycotina</taxon>
        <taxon>Mixiomycetes</taxon>
        <taxon>Mixiales</taxon>
        <taxon>Mixiaceae</taxon>
        <taxon>Mixia</taxon>
    </lineage>
</organism>
<proteinExistence type="inferred from homology"/>
<dbReference type="GO" id="GO:0020037">
    <property type="term" value="F:heme binding"/>
    <property type="evidence" value="ECO:0007669"/>
    <property type="project" value="InterPro"/>
</dbReference>
<dbReference type="eggNOG" id="KOG0537">
    <property type="taxonomic scope" value="Eukaryota"/>
</dbReference>
<feature type="non-terminal residue" evidence="9">
    <location>
        <position position="1"/>
    </location>
</feature>
<dbReference type="HOGENOM" id="CLU_514453_0_0_1"/>
<evidence type="ECO:0000259" key="8">
    <source>
        <dbReference type="PROSITE" id="PS50255"/>
    </source>
</evidence>
<keyword evidence="4" id="KW-0479">Metal-binding</keyword>
<dbReference type="SUPFAM" id="SSF52540">
    <property type="entry name" value="P-loop containing nucleoside triphosphate hydrolases"/>
    <property type="match status" value="1"/>
</dbReference>
<evidence type="ECO:0000256" key="3">
    <source>
        <dbReference type="ARBA" id="ARBA00022617"/>
    </source>
</evidence>
<reference evidence="9 10" key="1">
    <citation type="journal article" date="2011" name="J. Gen. Appl. Microbiol.">
        <title>Draft genome sequencing of the enigmatic basidiomycete Mixia osmundae.</title>
        <authorList>
            <person name="Nishida H."/>
            <person name="Nagatsuka Y."/>
            <person name="Sugiyama J."/>
        </authorList>
    </citation>
    <scope>NUCLEOTIDE SEQUENCE [LARGE SCALE GENOMIC DNA]</scope>
    <source>
        <strain evidence="10">CBS 9802 / IAM 14324 / JCM 22182 / KY 12970</strain>
    </source>
</reference>
<dbReference type="SMART" id="SM01117">
    <property type="entry name" value="Cyt-b5"/>
    <property type="match status" value="1"/>
</dbReference>
<keyword evidence="10" id="KW-1185">Reference proteome</keyword>
<evidence type="ECO:0000313" key="10">
    <source>
        <dbReference type="Proteomes" id="UP000009131"/>
    </source>
</evidence>
<dbReference type="InterPro" id="IPR001199">
    <property type="entry name" value="Cyt_B5-like_heme/steroid-bd"/>
</dbReference>
<dbReference type="PANTHER" id="PTHR45916:SF1">
    <property type="entry name" value="STRUCTURAL MAINTENANCE OF CHROMOSOMES PROTEIN 5"/>
    <property type="match status" value="1"/>
</dbReference>
<dbReference type="OrthoDB" id="260519at2759"/>
<keyword evidence="3" id="KW-0349">Heme</keyword>
<sequence>KLKVKYEERCATLESELNKPSGEEKREKHTLALRKTARSHLSIASKAMATFHELCETRALITLRGLALQSAEADKSALDTVLAESQQAILEAQEAIEEVKARLNKCKMEASAVYQKASAKMDELPPEMSERVTERNAMGTPAEQLMIERETRQGELELLANVGSDVLRQYEERQEFIEVLRAKVVADDAALEKLRTSVQKVRHLYTPAIEALVRRVSERFGEAFNRFGCLGEINLNSESEDYDQWGIEISVSFRKQEALSLLTATRQSGGERSLSTILYLMSLTELAKAPFSLVDEINQGMDQRAERRVHNQLVAVTCTQDAGQYFLITPKLLPNLEYHQMMKILCVDSPDDQLQSSERTMSKEFSFEELSAKKSKDDLHLLIHGKVYSVAKFLDEHPGGDEVLLGEGGRDATEAFEDVGHSDEARKLLEDFVVGTCKEQRDRHHQRRPQSLRAVPCQHQRVSPTSFLWASSSLTLPGGSHWLSRYARQSVPHRSWCLSSLDCTRKPRVRLKLDQQSNAIIIRDLCTANE</sequence>
<dbReference type="SUPFAM" id="SSF55856">
    <property type="entry name" value="Cytochrome b5-like heme/steroid binding domain"/>
    <property type="match status" value="1"/>
</dbReference>
<reference evidence="9 10" key="2">
    <citation type="journal article" date="2012" name="Open Biol.">
        <title>Characteristics of nucleosomes and linker DNA regions on the genome of the basidiomycete Mixia osmundae revealed by mono- and dinucleosome mapping.</title>
        <authorList>
            <person name="Nishida H."/>
            <person name="Kondo S."/>
            <person name="Matsumoto T."/>
            <person name="Suzuki Y."/>
            <person name="Yoshikawa H."/>
            <person name="Taylor T.D."/>
            <person name="Sugiyama J."/>
        </authorList>
    </citation>
    <scope>NUCLEOTIDE SEQUENCE [LARGE SCALE GENOMIC DNA]</scope>
    <source>
        <strain evidence="10">CBS 9802 / IAM 14324 / JCM 22182 / KY 12970</strain>
    </source>
</reference>
<dbReference type="Proteomes" id="UP000009131">
    <property type="component" value="Unassembled WGS sequence"/>
</dbReference>
<dbReference type="GO" id="GO:0000724">
    <property type="term" value="P:double-strand break repair via homologous recombination"/>
    <property type="evidence" value="ECO:0007669"/>
    <property type="project" value="TreeGrafter"/>
</dbReference>
<evidence type="ECO:0000256" key="1">
    <source>
        <dbReference type="ARBA" id="ARBA00010171"/>
    </source>
</evidence>
<dbReference type="InterPro" id="IPR027417">
    <property type="entry name" value="P-loop_NTPase"/>
</dbReference>
<evidence type="ECO:0000313" key="9">
    <source>
        <dbReference type="EMBL" id="GAA94479.1"/>
    </source>
</evidence>
<dbReference type="AlphaFoldDB" id="G7DV69"/>
<dbReference type="GO" id="GO:0046872">
    <property type="term" value="F:metal ion binding"/>
    <property type="evidence" value="ECO:0007669"/>
    <property type="project" value="UniProtKB-KW"/>
</dbReference>
<evidence type="ECO:0000256" key="5">
    <source>
        <dbReference type="ARBA" id="ARBA00023004"/>
    </source>
</evidence>
<evidence type="ECO:0000256" key="7">
    <source>
        <dbReference type="SAM" id="Coils"/>
    </source>
</evidence>
<dbReference type="InParanoid" id="G7DV69"/>
<dbReference type="eggNOG" id="KOG0979">
    <property type="taxonomic scope" value="Eukaryota"/>
</dbReference>
<keyword evidence="5" id="KW-0408">Iron</keyword>
<dbReference type="PROSITE" id="PS00191">
    <property type="entry name" value="CYTOCHROME_B5_1"/>
    <property type="match status" value="1"/>
</dbReference>
<feature type="coiled-coil region" evidence="7">
    <location>
        <begin position="82"/>
        <end position="109"/>
    </location>
</feature>
<protein>
    <recommendedName>
        <fullName evidence="2">Structural maintenance of chromosomes protein 5</fullName>
    </recommendedName>
</protein>
<dbReference type="EMBL" id="BABT02000037">
    <property type="protein sequence ID" value="GAA94479.1"/>
    <property type="molecule type" value="Genomic_DNA"/>
</dbReference>
<keyword evidence="6 7" id="KW-0175">Coiled coil</keyword>
<dbReference type="Pfam" id="PF00173">
    <property type="entry name" value="Cyt-b5"/>
    <property type="match status" value="1"/>
</dbReference>
<dbReference type="PRINTS" id="PR00363">
    <property type="entry name" value="CYTOCHROMEB5"/>
</dbReference>
<dbReference type="GO" id="GO:0030915">
    <property type="term" value="C:Smc5-Smc6 complex"/>
    <property type="evidence" value="ECO:0007669"/>
    <property type="project" value="TreeGrafter"/>
</dbReference>